<dbReference type="AlphaFoldDB" id="A0A0M3JSM1"/>
<gene>
    <name evidence="10" type="ORF">ASIM_LOCUS10539</name>
</gene>
<dbReference type="PANTHER" id="PTHR10796:SF193">
    <property type="entry name" value="SSD DOMAIN-CONTAINING PROTEIN"/>
    <property type="match status" value="1"/>
</dbReference>
<feature type="transmembrane region" description="Helical" evidence="8">
    <location>
        <begin position="817"/>
        <end position="838"/>
    </location>
</feature>
<feature type="transmembrane region" description="Helical" evidence="8">
    <location>
        <begin position="303"/>
        <end position="326"/>
    </location>
</feature>
<evidence type="ECO:0000256" key="5">
    <source>
        <dbReference type="ARBA" id="ARBA00022989"/>
    </source>
</evidence>
<dbReference type="Pfam" id="PF02460">
    <property type="entry name" value="Patched"/>
    <property type="match status" value="1"/>
</dbReference>
<evidence type="ECO:0000313" key="11">
    <source>
        <dbReference type="Proteomes" id="UP000267096"/>
    </source>
</evidence>
<keyword evidence="7" id="KW-0325">Glycoprotein</keyword>
<dbReference type="FunFam" id="1.20.1640.10:FF:000047">
    <property type="entry name" value="PaTched Related family"/>
    <property type="match status" value="1"/>
</dbReference>
<evidence type="ECO:0000256" key="1">
    <source>
        <dbReference type="ARBA" id="ARBA00004651"/>
    </source>
</evidence>
<dbReference type="InterPro" id="IPR051697">
    <property type="entry name" value="Patched_domain-protein"/>
</dbReference>
<evidence type="ECO:0000256" key="4">
    <source>
        <dbReference type="ARBA" id="ARBA00022692"/>
    </source>
</evidence>
<feature type="transmembrane region" description="Helical" evidence="8">
    <location>
        <begin position="724"/>
        <end position="742"/>
    </location>
</feature>
<reference evidence="10 11" key="2">
    <citation type="submission" date="2018-11" db="EMBL/GenBank/DDBJ databases">
        <authorList>
            <consortium name="Pathogen Informatics"/>
        </authorList>
    </citation>
    <scope>NUCLEOTIDE SEQUENCE [LARGE SCALE GENOMIC DNA]</scope>
</reference>
<evidence type="ECO:0000313" key="12">
    <source>
        <dbReference type="WBParaSite" id="ASIM_0001098101-mRNA-1"/>
    </source>
</evidence>
<feature type="transmembrane region" description="Helical" evidence="8">
    <location>
        <begin position="775"/>
        <end position="797"/>
    </location>
</feature>
<comment type="similarity">
    <text evidence="2">Belongs to the patched family.</text>
</comment>
<evidence type="ECO:0000256" key="2">
    <source>
        <dbReference type="ARBA" id="ARBA00005585"/>
    </source>
</evidence>
<keyword evidence="5 8" id="KW-1133">Transmembrane helix</keyword>
<evidence type="ECO:0000256" key="6">
    <source>
        <dbReference type="ARBA" id="ARBA00023136"/>
    </source>
</evidence>
<dbReference type="OrthoDB" id="6510177at2759"/>
<evidence type="ECO:0000259" key="9">
    <source>
        <dbReference type="PROSITE" id="PS50156"/>
    </source>
</evidence>
<comment type="subcellular location">
    <subcellularLocation>
        <location evidence="1">Cell membrane</location>
        <topology evidence="1">Multi-pass membrane protein</topology>
    </subcellularLocation>
</comment>
<sequence length="896" mass="102156">MGKKSIEPLIRRFFQWYGEASYDWKWILLITPLILTSLLSVGFFRLDSLRIDDPSFVFTPRDARWRREFNVFATLWPLNENRFVAGKSFEMKRFVNILLRAKDGGDILRENILDEIQALNQWIMNNITVSTDDAKFSLSYQDLCLNYDWVCGGNEHILMLRERIRVGHFIDLTYPKGGNKDTPVYLGSALGNVRLDEYTNVLRSAKITQLFYFLKQKPNVMAHYSSGFSYAVEDFLLKHFRSDLITISFAHYQSLQDGLEENAKHFKPNFIISFTTLCIYAIAFSFIIDREPRTEINWIRSKPYVACAGLLTTLLALSSGFGAMLLFGVPYNVINTIIPFLIIAIGIDDMFIMNACWDRTDSSENVNQRVSDMMAHAGVAISITNITDILSFAVGCITPLPGIQLFCSYACVTVTFCYLYQLTFFTAFLALMGDVEKSDRHCLFFYRIKSSPTIKHTSPSQCNIIDDSLSQQTALSAARLRSVKSINEKPKRNDDEQRLRFMRRFFVHTYGPFIVRSEIRLLVIIAYILFIAFAIIGCLNFKEGLDPKKLIANNHYMAAYFEDLKEFWVCGPQLHVALLNAPNFSDPIQREKMMAVVQAFENTEHTLGREGTVFFFLEYLNYLDDVNAELENTDKLWNSKLRTWLKYTGGSNQWTADIKFNQTDHSIESFRFQIALKNMIEPNDHKMAAKLLRDIADRQPLKVEIYHETFPFADQYLIIMPATIRNIVISLLCMSFVALLLIPSVLSSLLILLSIISICTGVFGYMTFWSVNLDAVSMISIIMSIGFAVDLSAHITYAFVASSGHSKQRVVQALGTLGWPIFQGATSTIVGISILYTVDAYIIQTFFKTIWLTMVIGLLHGLLFIPVTLSFLPSPSSSTHSQITTTVTDHQSIIKH</sequence>
<evidence type="ECO:0000256" key="7">
    <source>
        <dbReference type="ARBA" id="ARBA00023180"/>
    </source>
</evidence>
<keyword evidence="4 8" id="KW-0812">Transmembrane</keyword>
<dbReference type="GO" id="GO:0006897">
    <property type="term" value="P:endocytosis"/>
    <property type="evidence" value="ECO:0007669"/>
    <property type="project" value="TreeGrafter"/>
</dbReference>
<accession>A0A0M3JSM1</accession>
<dbReference type="EMBL" id="UYRR01031003">
    <property type="protein sequence ID" value="VDK43141.1"/>
    <property type="molecule type" value="Genomic_DNA"/>
</dbReference>
<feature type="transmembrane region" description="Helical" evidence="8">
    <location>
        <begin position="748"/>
        <end position="768"/>
    </location>
</feature>
<dbReference type="InterPro" id="IPR000731">
    <property type="entry name" value="SSD"/>
</dbReference>
<dbReference type="WBParaSite" id="ASIM_0001098101-mRNA-1">
    <property type="protein sequence ID" value="ASIM_0001098101-mRNA-1"/>
    <property type="gene ID" value="ASIM_0001098101"/>
</dbReference>
<evidence type="ECO:0000256" key="8">
    <source>
        <dbReference type="SAM" id="Phobius"/>
    </source>
</evidence>
<feature type="transmembrane region" description="Helical" evidence="8">
    <location>
        <begin position="333"/>
        <end position="353"/>
    </location>
</feature>
<feature type="domain" description="SSD" evidence="9">
    <location>
        <begin position="270"/>
        <end position="431"/>
    </location>
</feature>
<feature type="transmembrane region" description="Helical" evidence="8">
    <location>
        <begin position="519"/>
        <end position="541"/>
    </location>
</feature>
<feature type="transmembrane region" description="Helical" evidence="8">
    <location>
        <begin position="850"/>
        <end position="872"/>
    </location>
</feature>
<evidence type="ECO:0000256" key="3">
    <source>
        <dbReference type="ARBA" id="ARBA00022475"/>
    </source>
</evidence>
<feature type="transmembrane region" description="Helical" evidence="8">
    <location>
        <begin position="26"/>
        <end position="46"/>
    </location>
</feature>
<dbReference type="SUPFAM" id="SSF82866">
    <property type="entry name" value="Multidrug efflux transporter AcrB transmembrane domain"/>
    <property type="match status" value="2"/>
</dbReference>
<keyword evidence="11" id="KW-1185">Reference proteome</keyword>
<evidence type="ECO:0000313" key="10">
    <source>
        <dbReference type="EMBL" id="VDK43141.1"/>
    </source>
</evidence>
<dbReference type="PANTHER" id="PTHR10796">
    <property type="entry name" value="PATCHED-RELATED"/>
    <property type="match status" value="1"/>
</dbReference>
<reference evidence="12" key="1">
    <citation type="submission" date="2017-02" db="UniProtKB">
        <authorList>
            <consortium name="WormBaseParasite"/>
        </authorList>
    </citation>
    <scope>IDENTIFICATION</scope>
</reference>
<dbReference type="GO" id="GO:0018996">
    <property type="term" value="P:molting cycle, collagen and cuticulin-based cuticle"/>
    <property type="evidence" value="ECO:0007669"/>
    <property type="project" value="TreeGrafter"/>
</dbReference>
<dbReference type="GO" id="GO:0005886">
    <property type="term" value="C:plasma membrane"/>
    <property type="evidence" value="ECO:0007669"/>
    <property type="project" value="UniProtKB-SubCell"/>
</dbReference>
<organism evidence="12">
    <name type="scientific">Anisakis simplex</name>
    <name type="common">Herring worm</name>
    <dbReference type="NCBI Taxonomy" id="6269"/>
    <lineage>
        <taxon>Eukaryota</taxon>
        <taxon>Metazoa</taxon>
        <taxon>Ecdysozoa</taxon>
        <taxon>Nematoda</taxon>
        <taxon>Chromadorea</taxon>
        <taxon>Rhabditida</taxon>
        <taxon>Spirurina</taxon>
        <taxon>Ascaridomorpha</taxon>
        <taxon>Ascaridoidea</taxon>
        <taxon>Anisakidae</taxon>
        <taxon>Anisakis</taxon>
        <taxon>Anisakis simplex complex</taxon>
    </lineage>
</organism>
<keyword evidence="3" id="KW-1003">Cell membrane</keyword>
<feature type="transmembrane region" description="Helical" evidence="8">
    <location>
        <begin position="406"/>
        <end position="431"/>
    </location>
</feature>
<dbReference type="PROSITE" id="PS50156">
    <property type="entry name" value="SSD"/>
    <property type="match status" value="1"/>
</dbReference>
<protein>
    <submittedName>
        <fullName evidence="12">SSD domain-containing protein</fullName>
    </submittedName>
</protein>
<keyword evidence="6 8" id="KW-0472">Membrane</keyword>
<dbReference type="InterPro" id="IPR003392">
    <property type="entry name" value="PTHD_SSD"/>
</dbReference>
<dbReference type="FunFam" id="1.20.1640.10:FF:000013">
    <property type="entry name" value="PaTched Related family"/>
    <property type="match status" value="1"/>
</dbReference>
<feature type="transmembrane region" description="Helical" evidence="8">
    <location>
        <begin position="270"/>
        <end position="288"/>
    </location>
</feature>
<name>A0A0M3JSM1_ANISI</name>
<dbReference type="GO" id="GO:0030659">
    <property type="term" value="C:cytoplasmic vesicle membrane"/>
    <property type="evidence" value="ECO:0007669"/>
    <property type="project" value="TreeGrafter"/>
</dbReference>
<feature type="transmembrane region" description="Helical" evidence="8">
    <location>
        <begin position="373"/>
        <end position="394"/>
    </location>
</feature>
<dbReference type="Proteomes" id="UP000267096">
    <property type="component" value="Unassembled WGS sequence"/>
</dbReference>
<dbReference type="Gene3D" id="1.20.1640.10">
    <property type="entry name" value="Multidrug efflux transporter AcrB transmembrane domain"/>
    <property type="match status" value="2"/>
</dbReference>
<proteinExistence type="inferred from homology"/>